<dbReference type="PANTHER" id="PTHR36455:SF1">
    <property type="entry name" value="BLR8292 PROTEIN"/>
    <property type="match status" value="1"/>
</dbReference>
<proteinExistence type="predicted"/>
<name>A0ABR6WYH6_9FIRM</name>
<accession>A0ABR6WYH6</accession>
<dbReference type="EMBL" id="WJBC01000056">
    <property type="protein sequence ID" value="MBC3805699.1"/>
    <property type="molecule type" value="Genomic_DNA"/>
</dbReference>
<keyword evidence="2" id="KW-1185">Reference proteome</keyword>
<comment type="caution">
    <text evidence="1">The sequence shown here is derived from an EMBL/GenBank/DDBJ whole genome shotgun (WGS) entry which is preliminary data.</text>
</comment>
<protein>
    <submittedName>
        <fullName evidence="1">IS66 family insertion sequence element accessory protein TnpB</fullName>
    </submittedName>
</protein>
<dbReference type="RefSeq" id="WP_186843583.1">
    <property type="nucleotide sequence ID" value="NZ_WJBC01000056.1"/>
</dbReference>
<dbReference type="Pfam" id="PF05717">
    <property type="entry name" value="TnpB_IS66"/>
    <property type="match status" value="1"/>
</dbReference>
<dbReference type="PANTHER" id="PTHR36455">
    <property type="match status" value="1"/>
</dbReference>
<evidence type="ECO:0000313" key="2">
    <source>
        <dbReference type="Proteomes" id="UP000603234"/>
    </source>
</evidence>
<dbReference type="InterPro" id="IPR008878">
    <property type="entry name" value="Transposase_IS66_Orf2"/>
</dbReference>
<reference evidence="1 2" key="1">
    <citation type="journal article" date="2020" name="mSystems">
        <title>Defining Genomic and Predicted Metabolic Features of the Acetobacterium Genus.</title>
        <authorList>
            <person name="Ross D.E."/>
            <person name="Marshall C.W."/>
            <person name="Gulliver D."/>
            <person name="May H.D."/>
            <person name="Norman R.S."/>
        </authorList>
    </citation>
    <scope>NUCLEOTIDE SEQUENCE [LARGE SCALE GENOMIC DNA]</scope>
    <source>
        <strain evidence="1 2">DSM 8238</strain>
    </source>
</reference>
<evidence type="ECO:0000313" key="1">
    <source>
        <dbReference type="EMBL" id="MBC3805699.1"/>
    </source>
</evidence>
<organism evidence="1 2">
    <name type="scientific">Acetobacterium fimetarium</name>
    <dbReference type="NCBI Taxonomy" id="52691"/>
    <lineage>
        <taxon>Bacteria</taxon>
        <taxon>Bacillati</taxon>
        <taxon>Bacillota</taxon>
        <taxon>Clostridia</taxon>
        <taxon>Eubacteriales</taxon>
        <taxon>Eubacteriaceae</taxon>
        <taxon>Acetobacterium</taxon>
    </lineage>
</organism>
<dbReference type="Proteomes" id="UP000603234">
    <property type="component" value="Unassembled WGS sequence"/>
</dbReference>
<gene>
    <name evidence="1" type="primary">tnpB</name>
    <name evidence="1" type="ORF">GH808_14925</name>
</gene>
<dbReference type="NCBIfam" id="NF033819">
    <property type="entry name" value="IS66_TnpB"/>
    <property type="match status" value="1"/>
</dbReference>
<sequence>MIDTALIDQVFVACFPCDMRKSINGLSALVQLTFDMDPFANHLYVFFNRKGDKAKILRWSNNGWWLYYRKLSQGTFKWVFNESQTVKGISERQLRWLLDGLSLEQPQAHRAVSKRLII</sequence>